<dbReference type="Proteomes" id="UP000437065">
    <property type="component" value="Unassembled WGS sequence"/>
</dbReference>
<evidence type="ECO:0000256" key="3">
    <source>
        <dbReference type="ARBA" id="ARBA00022692"/>
    </source>
</evidence>
<evidence type="ECO:0000256" key="6">
    <source>
        <dbReference type="SAM" id="MobiDB-lite"/>
    </source>
</evidence>
<feature type="compositionally biased region" description="Acidic residues" evidence="6">
    <location>
        <begin position="1"/>
        <end position="16"/>
    </location>
</feature>
<dbReference type="NCBIfam" id="NF009295">
    <property type="entry name" value="PRK12652.1"/>
    <property type="match status" value="1"/>
</dbReference>
<feature type="region of interest" description="Disordered" evidence="6">
    <location>
        <begin position="1"/>
        <end position="24"/>
    </location>
</feature>
<feature type="transmembrane region" description="Helical" evidence="7">
    <location>
        <begin position="206"/>
        <end position="229"/>
    </location>
</feature>
<dbReference type="GO" id="GO:0008324">
    <property type="term" value="F:monoatomic cation transmembrane transporter activity"/>
    <property type="evidence" value="ECO:0007669"/>
    <property type="project" value="InterPro"/>
</dbReference>
<dbReference type="RefSeq" id="WP_321167992.1">
    <property type="nucleotide sequence ID" value="NZ_WUUS01000005.1"/>
</dbReference>
<dbReference type="Pfam" id="PF01899">
    <property type="entry name" value="MNHE"/>
    <property type="match status" value="1"/>
</dbReference>
<dbReference type="EMBL" id="WUUS01000005">
    <property type="protein sequence ID" value="MXR41462.1"/>
    <property type="molecule type" value="Genomic_DNA"/>
</dbReference>
<comment type="caution">
    <text evidence="8">The sequence shown here is derived from an EMBL/GenBank/DDBJ whole genome shotgun (WGS) entry which is preliminary data.</text>
</comment>
<dbReference type="InterPro" id="IPR014729">
    <property type="entry name" value="Rossmann-like_a/b/a_fold"/>
</dbReference>
<keyword evidence="9" id="KW-1185">Reference proteome</keyword>
<dbReference type="PANTHER" id="PTHR34584">
    <property type="entry name" value="NA(+)/H(+) ANTIPORTER SUBUNIT E1"/>
    <property type="match status" value="1"/>
</dbReference>
<feature type="transmembrane region" description="Helical" evidence="7">
    <location>
        <begin position="241"/>
        <end position="264"/>
    </location>
</feature>
<sequence>MTDGDAEPTEDPEPAQDAEPAGDVVVPVEESSTLRNTVGYVVRQAVESGDPSTLHFVYPLSSRGTVGDEHDRAMDLLERVELWVEEDREESGALVSVETAVVGADEYLFSPGDYTDAIAGYAERKGVDRVVLDPEYRPTGTTPLLPALEREIRGTGLDVEEAPVERETRRGRLARRSGVGQFLLLFGLSAGFYLFLSGWSLKPYTIVTGAVSAGAVAATLWHVSFTGAVEPRRLTAQFGRLSLYAVFLLWEIAKANLQIAYVVLHPSLPIDPKVVEFDADVWSTVPAATLANSITLTPGTLTVDVQRRHFTIHSLTAGAREDLLDGKLERAVRFVFYGRSAARRPTPNEREEVEE</sequence>
<dbReference type="GO" id="GO:0005886">
    <property type="term" value="C:plasma membrane"/>
    <property type="evidence" value="ECO:0007669"/>
    <property type="project" value="UniProtKB-SubCell"/>
</dbReference>
<evidence type="ECO:0000313" key="9">
    <source>
        <dbReference type="Proteomes" id="UP000437065"/>
    </source>
</evidence>
<accession>A0A6B0SYQ5</accession>
<evidence type="ECO:0000313" key="8">
    <source>
        <dbReference type="EMBL" id="MXR41462.1"/>
    </source>
</evidence>
<protein>
    <submittedName>
        <fullName evidence="8">Monovalent cation/H+ antiporter subunit E</fullName>
    </submittedName>
</protein>
<comment type="subcellular location">
    <subcellularLocation>
        <location evidence="1">Cell membrane</location>
        <topology evidence="1">Multi-pass membrane protein</topology>
    </subcellularLocation>
</comment>
<dbReference type="InterPro" id="IPR002758">
    <property type="entry name" value="Cation_antiport_E"/>
</dbReference>
<gene>
    <name evidence="8" type="ORF">GRX01_08945</name>
</gene>
<reference evidence="8 9" key="1">
    <citation type="submission" date="2019-12" db="EMBL/GenBank/DDBJ databases">
        <title>Isolation and characterization of three novel carbon monoxide-oxidizing members of Halobacteria from salione crusts and soils.</title>
        <authorList>
            <person name="Myers M.R."/>
            <person name="King G.M."/>
        </authorList>
    </citation>
    <scope>NUCLEOTIDE SEQUENCE [LARGE SCALE GENOMIC DNA]</scope>
    <source>
        <strain evidence="8 9">WSA2</strain>
    </source>
</reference>
<evidence type="ECO:0000256" key="5">
    <source>
        <dbReference type="ARBA" id="ARBA00023136"/>
    </source>
</evidence>
<proteinExistence type="predicted"/>
<organism evidence="8 9">
    <name type="scientific">Halobaculum saliterrae</name>
    <dbReference type="NCBI Taxonomy" id="2073113"/>
    <lineage>
        <taxon>Archaea</taxon>
        <taxon>Methanobacteriati</taxon>
        <taxon>Methanobacteriota</taxon>
        <taxon>Stenosarchaea group</taxon>
        <taxon>Halobacteria</taxon>
        <taxon>Halobacteriales</taxon>
        <taxon>Haloferacaceae</taxon>
        <taxon>Halobaculum</taxon>
    </lineage>
</organism>
<evidence type="ECO:0000256" key="7">
    <source>
        <dbReference type="SAM" id="Phobius"/>
    </source>
</evidence>
<dbReference type="Gene3D" id="3.40.50.620">
    <property type="entry name" value="HUPs"/>
    <property type="match status" value="1"/>
</dbReference>
<keyword evidence="2" id="KW-1003">Cell membrane</keyword>
<feature type="transmembrane region" description="Helical" evidence="7">
    <location>
        <begin position="179"/>
        <end position="200"/>
    </location>
</feature>
<dbReference type="PANTHER" id="PTHR34584:SF1">
    <property type="entry name" value="NA(+)_H(+) ANTIPORTER SUBUNIT E1"/>
    <property type="match status" value="1"/>
</dbReference>
<dbReference type="AlphaFoldDB" id="A0A6B0SYQ5"/>
<keyword evidence="3 7" id="KW-0812">Transmembrane</keyword>
<keyword evidence="4 7" id="KW-1133">Transmembrane helix</keyword>
<name>A0A6B0SYQ5_9EURY</name>
<keyword evidence="5 7" id="KW-0472">Membrane</keyword>
<evidence type="ECO:0000256" key="2">
    <source>
        <dbReference type="ARBA" id="ARBA00022475"/>
    </source>
</evidence>
<evidence type="ECO:0000256" key="1">
    <source>
        <dbReference type="ARBA" id="ARBA00004651"/>
    </source>
</evidence>
<evidence type="ECO:0000256" key="4">
    <source>
        <dbReference type="ARBA" id="ARBA00022989"/>
    </source>
</evidence>